<sequence length="449" mass="48465">MVSCTHRLFVTGLILWLLVGCTKTTPVEEISVQSSGVSLSDSDVPDLSDVWPGWRGPERNGHAPDQDLPVQWNASRNVVWRTDIPGRGHSSPIVVGDQVMLATADDADQEQMVIAYNRKDGTVLWETVVHQGGFPSDGELHKKGTNANGSLLCDGERIFAAFLNSGKVIATALDLEGKQLWQQELGAFNSKFGYAPSPLLYKSFVIIAADNRGGGYIAALDRQTGKIAWRVARPAVSTYSSPIVAHVGGRDQLLISGCDRVASYDPATGKENWSTPCLAEATCGTIVTADDKIFASGGYPKRETVGLSAEGKLLWTDKTKVYEPSLLADGKYVYGVTDDGIAYCWSAGSGEVMWRNRLRGSFSASPILCNGLIYVSNLSGETFIFKATPDGYEEVGFNKIGDDCYASPAVADGELFLRIGKEQGGKRQEQLVCLAKMSESKAAETDQAR</sequence>
<keyword evidence="3" id="KW-1185">Reference proteome</keyword>
<dbReference type="Proteomes" id="UP000320421">
    <property type="component" value="Chromosome"/>
</dbReference>
<dbReference type="PANTHER" id="PTHR34512:SF30">
    <property type="entry name" value="OUTER MEMBRANE PROTEIN ASSEMBLY FACTOR BAMB"/>
    <property type="match status" value="1"/>
</dbReference>
<dbReference type="InterPro" id="IPR018391">
    <property type="entry name" value="PQQ_b-propeller_rpt"/>
</dbReference>
<reference evidence="2 3" key="1">
    <citation type="submission" date="2019-02" db="EMBL/GenBank/DDBJ databases">
        <title>Deep-cultivation of Planctomycetes and their phenomic and genomic characterization uncovers novel biology.</title>
        <authorList>
            <person name="Wiegand S."/>
            <person name="Jogler M."/>
            <person name="Boedeker C."/>
            <person name="Pinto D."/>
            <person name="Vollmers J."/>
            <person name="Rivas-Marin E."/>
            <person name="Kohn T."/>
            <person name="Peeters S.H."/>
            <person name="Heuer A."/>
            <person name="Rast P."/>
            <person name="Oberbeckmann S."/>
            <person name="Bunk B."/>
            <person name="Jeske O."/>
            <person name="Meyerdierks A."/>
            <person name="Storesund J.E."/>
            <person name="Kallscheuer N."/>
            <person name="Luecker S."/>
            <person name="Lage O.M."/>
            <person name="Pohl T."/>
            <person name="Merkel B.J."/>
            <person name="Hornburger P."/>
            <person name="Mueller R.-W."/>
            <person name="Bruemmer F."/>
            <person name="Labrenz M."/>
            <person name="Spormann A.M."/>
            <person name="Op den Camp H."/>
            <person name="Overmann J."/>
            <person name="Amann R."/>
            <person name="Jetten M.S.M."/>
            <person name="Mascher T."/>
            <person name="Medema M.H."/>
            <person name="Devos D.P."/>
            <person name="Kaster A.-K."/>
            <person name="Ovreas L."/>
            <person name="Rohde M."/>
            <person name="Galperin M.Y."/>
            <person name="Jogler C."/>
        </authorList>
    </citation>
    <scope>NUCLEOTIDE SEQUENCE [LARGE SCALE GENOMIC DNA]</scope>
    <source>
        <strain evidence="2 3">HG66A1</strain>
    </source>
</reference>
<dbReference type="OrthoDB" id="244732at2"/>
<evidence type="ECO:0000313" key="2">
    <source>
        <dbReference type="EMBL" id="QDT20857.1"/>
    </source>
</evidence>
<dbReference type="InterPro" id="IPR015943">
    <property type="entry name" value="WD40/YVTN_repeat-like_dom_sf"/>
</dbReference>
<evidence type="ECO:0000259" key="1">
    <source>
        <dbReference type="Pfam" id="PF13360"/>
    </source>
</evidence>
<feature type="domain" description="Pyrrolo-quinoline quinone repeat" evidence="1">
    <location>
        <begin position="70"/>
        <end position="188"/>
    </location>
</feature>
<dbReference type="Pfam" id="PF13360">
    <property type="entry name" value="PQQ_2"/>
    <property type="match status" value="2"/>
</dbReference>
<gene>
    <name evidence="2" type="ORF">HG66A1_26470</name>
</gene>
<dbReference type="Gene3D" id="2.130.10.10">
    <property type="entry name" value="YVTN repeat-like/Quinoprotein amine dehydrogenase"/>
    <property type="match status" value="1"/>
</dbReference>
<dbReference type="PROSITE" id="PS51257">
    <property type="entry name" value="PROKAR_LIPOPROTEIN"/>
    <property type="match status" value="1"/>
</dbReference>
<dbReference type="RefSeq" id="WP_145184245.1">
    <property type="nucleotide sequence ID" value="NZ_CP036266.1"/>
</dbReference>
<dbReference type="Gene3D" id="2.40.10.480">
    <property type="match status" value="1"/>
</dbReference>
<protein>
    <submittedName>
        <fullName evidence="2">Outer membrane biogenesis protein BamB</fullName>
    </submittedName>
</protein>
<dbReference type="SUPFAM" id="SSF50998">
    <property type="entry name" value="Quinoprotein alcohol dehydrogenase-like"/>
    <property type="match status" value="1"/>
</dbReference>
<organism evidence="2 3">
    <name type="scientific">Gimesia chilikensis</name>
    <dbReference type="NCBI Taxonomy" id="2605989"/>
    <lineage>
        <taxon>Bacteria</taxon>
        <taxon>Pseudomonadati</taxon>
        <taxon>Planctomycetota</taxon>
        <taxon>Planctomycetia</taxon>
        <taxon>Planctomycetales</taxon>
        <taxon>Planctomycetaceae</taxon>
        <taxon>Gimesia</taxon>
    </lineage>
</organism>
<proteinExistence type="predicted"/>
<dbReference type="SMART" id="SM00564">
    <property type="entry name" value="PQQ"/>
    <property type="match status" value="3"/>
</dbReference>
<accession>A0A517PN97</accession>
<name>A0A517PN97_9PLAN</name>
<dbReference type="PANTHER" id="PTHR34512">
    <property type="entry name" value="CELL SURFACE PROTEIN"/>
    <property type="match status" value="1"/>
</dbReference>
<feature type="domain" description="Pyrrolo-quinoline quinone repeat" evidence="1">
    <location>
        <begin position="215"/>
        <end position="319"/>
    </location>
</feature>
<dbReference type="InterPro" id="IPR002372">
    <property type="entry name" value="PQQ_rpt_dom"/>
</dbReference>
<dbReference type="AlphaFoldDB" id="A0A517PN97"/>
<dbReference type="EMBL" id="CP036266">
    <property type="protein sequence ID" value="QDT20857.1"/>
    <property type="molecule type" value="Genomic_DNA"/>
</dbReference>
<evidence type="ECO:0000313" key="3">
    <source>
        <dbReference type="Proteomes" id="UP000320421"/>
    </source>
</evidence>
<dbReference type="InterPro" id="IPR011047">
    <property type="entry name" value="Quinoprotein_ADH-like_sf"/>
</dbReference>